<dbReference type="InterPro" id="IPR011961">
    <property type="entry name" value="RimM"/>
</dbReference>
<gene>
    <name evidence="8" type="ORF">g.2992</name>
</gene>
<reference evidence="8" key="1">
    <citation type="submission" date="2015-08" db="EMBL/GenBank/DDBJ databases">
        <authorList>
            <person name="Babu N.S."/>
            <person name="Beckwith C.J."/>
            <person name="Beseler K.G."/>
            <person name="Brison A."/>
            <person name="Carone J.V."/>
            <person name="Caskin T.P."/>
            <person name="Diamond M."/>
            <person name="Durham M.E."/>
            <person name="Foxe J.M."/>
            <person name="Go M."/>
            <person name="Henderson B.A."/>
            <person name="Jones I.B."/>
            <person name="McGettigan J.A."/>
            <person name="Micheletti S.J."/>
            <person name="Nasrallah M.E."/>
            <person name="Ortiz D."/>
            <person name="Piller C.R."/>
            <person name="Privatt S.R."/>
            <person name="Schneider S.L."/>
            <person name="Sharp S."/>
            <person name="Smith T.C."/>
            <person name="Stanton J.D."/>
            <person name="Ullery H.E."/>
            <person name="Wilson R.J."/>
            <person name="Serrano M.G."/>
            <person name="Buck G."/>
            <person name="Lee V."/>
            <person name="Wang Y."/>
            <person name="Carvalho R."/>
            <person name="Voegtly L."/>
            <person name="Shi R."/>
            <person name="Duckworth R."/>
            <person name="Johnson A."/>
            <person name="Loviza R."/>
            <person name="Walstead R."/>
            <person name="Shah Z."/>
            <person name="Kiflezghi M."/>
            <person name="Wade K."/>
            <person name="Ball S.L."/>
            <person name="Bradley K.W."/>
            <person name="Asai D.J."/>
            <person name="Bowman C.A."/>
            <person name="Russell D.A."/>
            <person name="Pope W.H."/>
            <person name="Jacobs-Sera D."/>
            <person name="Hendrix R.W."/>
            <person name="Hatfull G.F."/>
        </authorList>
    </citation>
    <scope>NUCLEOTIDE SEQUENCE</scope>
</reference>
<dbReference type="Pfam" id="PF24986">
    <property type="entry name" value="PRC_RimM"/>
    <property type="match status" value="1"/>
</dbReference>
<keyword evidence="4" id="KW-0143">Chaperone</keyword>
<evidence type="ECO:0008006" key="9">
    <source>
        <dbReference type="Google" id="ProtNLM"/>
    </source>
</evidence>
<keyword evidence="2" id="KW-0690">Ribosome biogenesis</keyword>
<dbReference type="NCBIfam" id="TIGR02273">
    <property type="entry name" value="16S_RimM"/>
    <property type="match status" value="1"/>
</dbReference>
<feature type="region of interest" description="Disordered" evidence="5">
    <location>
        <begin position="240"/>
        <end position="293"/>
    </location>
</feature>
<dbReference type="GO" id="GO:0005840">
    <property type="term" value="C:ribosome"/>
    <property type="evidence" value="ECO:0007669"/>
    <property type="project" value="InterPro"/>
</dbReference>
<evidence type="ECO:0000256" key="1">
    <source>
        <dbReference type="ARBA" id="ARBA00022490"/>
    </source>
</evidence>
<evidence type="ECO:0000256" key="4">
    <source>
        <dbReference type="ARBA" id="ARBA00023186"/>
    </source>
</evidence>
<dbReference type="SUPFAM" id="SSF50447">
    <property type="entry name" value="Translation proteins"/>
    <property type="match status" value="1"/>
</dbReference>
<evidence type="ECO:0000256" key="5">
    <source>
        <dbReference type="SAM" id="MobiDB-lite"/>
    </source>
</evidence>
<name>A0A1D2A6C2_AUXPR</name>
<dbReference type="InterPro" id="IPR011033">
    <property type="entry name" value="PRC_barrel-like_sf"/>
</dbReference>
<dbReference type="Gene3D" id="2.40.30.60">
    <property type="entry name" value="RimM"/>
    <property type="match status" value="1"/>
</dbReference>
<dbReference type="GO" id="GO:0043022">
    <property type="term" value="F:ribosome binding"/>
    <property type="evidence" value="ECO:0007669"/>
    <property type="project" value="InterPro"/>
</dbReference>
<evidence type="ECO:0000259" key="6">
    <source>
        <dbReference type="Pfam" id="PF01782"/>
    </source>
</evidence>
<evidence type="ECO:0000256" key="2">
    <source>
        <dbReference type="ARBA" id="ARBA00022517"/>
    </source>
</evidence>
<dbReference type="GO" id="GO:0006364">
    <property type="term" value="P:rRNA processing"/>
    <property type="evidence" value="ECO:0007669"/>
    <property type="project" value="UniProtKB-KW"/>
</dbReference>
<proteinExistence type="inferred from homology"/>
<evidence type="ECO:0000313" key="8">
    <source>
        <dbReference type="EMBL" id="JAT74750.1"/>
    </source>
</evidence>
<dbReference type="InterPro" id="IPR009000">
    <property type="entry name" value="Transl_B-barrel_sf"/>
</dbReference>
<dbReference type="EMBL" id="GDKF01003872">
    <property type="protein sequence ID" value="JAT74750.1"/>
    <property type="molecule type" value="Transcribed_RNA"/>
</dbReference>
<evidence type="ECO:0000256" key="3">
    <source>
        <dbReference type="ARBA" id="ARBA00022552"/>
    </source>
</evidence>
<dbReference type="HAMAP" id="MF_00014">
    <property type="entry name" value="Ribosome_mat_RimM"/>
    <property type="match status" value="1"/>
</dbReference>
<organism evidence="8">
    <name type="scientific">Auxenochlorella protothecoides</name>
    <name type="common">Green microalga</name>
    <name type="synonym">Chlorella protothecoides</name>
    <dbReference type="NCBI Taxonomy" id="3075"/>
    <lineage>
        <taxon>Eukaryota</taxon>
        <taxon>Viridiplantae</taxon>
        <taxon>Chlorophyta</taxon>
        <taxon>core chlorophytes</taxon>
        <taxon>Trebouxiophyceae</taxon>
        <taxon>Chlorellales</taxon>
        <taxon>Chlorellaceae</taxon>
        <taxon>Auxenochlorella</taxon>
    </lineage>
</organism>
<protein>
    <recommendedName>
        <fullName evidence="9">RimM N-terminal domain-containing protein</fullName>
    </recommendedName>
</protein>
<dbReference type="Gene3D" id="2.30.30.240">
    <property type="entry name" value="PRC-barrel domain"/>
    <property type="match status" value="1"/>
</dbReference>
<dbReference type="InterPro" id="IPR056792">
    <property type="entry name" value="PRC_RimM"/>
</dbReference>
<dbReference type="PANTHER" id="PTHR33692:SF1">
    <property type="entry name" value="RIBOSOME MATURATION FACTOR RIMM"/>
    <property type="match status" value="1"/>
</dbReference>
<keyword evidence="1" id="KW-0963">Cytoplasm</keyword>
<sequence>DDLHVDFMMSSLLSAACCRPLPQPFRAAVSARQRPSRRSVALHPTQANVANSNTTDGDWVEIGKLTIPHGVHGDMRVSPSTDFPDDRLGTPGIRWLAPPETKMRRAVGAPQEVTLERGREVLYKGNPCWLVKLQGYDSPEAVDELRGHRLLVPSSERPPLEDEDEFYVQDLVGLRVLMHADGSPAGTVTDIFDGTGTHDVLQIEVPGRPTYMLPFARELVPVVDLAAGVMRIEPPEGLLDLAVSGPDPDEDGAGEGWAGESGAGEAAPRRRRRRRQRKGGVAEAAPSPVGRASRGRRALSLTVFWYRRAGSHSPFFDSHQLGT</sequence>
<accession>A0A1D2A6C2</accession>
<feature type="domain" description="RimM N-terminal" evidence="6">
    <location>
        <begin position="62"/>
        <end position="155"/>
    </location>
</feature>
<feature type="non-terminal residue" evidence="8">
    <location>
        <position position="1"/>
    </location>
</feature>
<feature type="domain" description="Ribosome maturation factor RimM PRC barrel" evidence="7">
    <location>
        <begin position="169"/>
        <end position="238"/>
    </location>
</feature>
<keyword evidence="3" id="KW-0698">rRNA processing</keyword>
<dbReference type="PANTHER" id="PTHR33692">
    <property type="entry name" value="RIBOSOME MATURATION FACTOR RIMM"/>
    <property type="match status" value="1"/>
</dbReference>
<dbReference type="AlphaFoldDB" id="A0A1D2A6C2"/>
<dbReference type="InterPro" id="IPR036976">
    <property type="entry name" value="RimM_N_sf"/>
</dbReference>
<dbReference type="InterPro" id="IPR002676">
    <property type="entry name" value="RimM_N"/>
</dbReference>
<dbReference type="SUPFAM" id="SSF50346">
    <property type="entry name" value="PRC-barrel domain"/>
    <property type="match status" value="1"/>
</dbReference>
<evidence type="ECO:0000259" key="7">
    <source>
        <dbReference type="Pfam" id="PF24986"/>
    </source>
</evidence>
<dbReference type="Pfam" id="PF01782">
    <property type="entry name" value="RimM"/>
    <property type="match status" value="1"/>
</dbReference>
<feature type="compositionally biased region" description="Basic residues" evidence="5">
    <location>
        <begin position="269"/>
        <end position="278"/>
    </location>
</feature>